<dbReference type="VEuPathDB" id="FungiDB:PV09_04073"/>
<dbReference type="AlphaFoldDB" id="A0A0D1YW37"/>
<dbReference type="OrthoDB" id="5422351at2759"/>
<evidence type="ECO:0000313" key="3">
    <source>
        <dbReference type="Proteomes" id="UP000053259"/>
    </source>
</evidence>
<dbReference type="PANTHER" id="PTHR40625">
    <property type="entry name" value="GTP-BINDING PROTEIN ESDC-RELATED"/>
    <property type="match status" value="1"/>
</dbReference>
<feature type="compositionally biased region" description="Low complexity" evidence="1">
    <location>
        <begin position="358"/>
        <end position="369"/>
    </location>
</feature>
<dbReference type="Gene3D" id="2.60.40.10">
    <property type="entry name" value="Immunoglobulins"/>
    <property type="match status" value="1"/>
</dbReference>
<evidence type="ECO:0000256" key="1">
    <source>
        <dbReference type="SAM" id="MobiDB-lite"/>
    </source>
</evidence>
<feature type="region of interest" description="Disordered" evidence="1">
    <location>
        <begin position="512"/>
        <end position="540"/>
    </location>
</feature>
<dbReference type="CDD" id="cd02859">
    <property type="entry name" value="E_set_AMPKbeta_like_N"/>
    <property type="match status" value="1"/>
</dbReference>
<accession>A0A0D1YW37</accession>
<dbReference type="Proteomes" id="UP000053259">
    <property type="component" value="Unassembled WGS sequence"/>
</dbReference>
<protein>
    <recommendedName>
        <fullName evidence="4">AMP-activated protein kinase glycogen-binding domain-containing protein</fullName>
    </recommendedName>
</protein>
<dbReference type="InParanoid" id="A0A0D1YW37"/>
<evidence type="ECO:0000313" key="2">
    <source>
        <dbReference type="EMBL" id="KIW04902.1"/>
    </source>
</evidence>
<dbReference type="STRING" id="253628.A0A0D1YW37"/>
<dbReference type="PANTHER" id="PTHR40625:SF1">
    <property type="entry name" value="AMP-ACTIVATED PROTEIN KINASE GLYCOGEN-BINDING DOMAIN-CONTAINING PROTEIN"/>
    <property type="match status" value="1"/>
</dbReference>
<dbReference type="InterPro" id="IPR014756">
    <property type="entry name" value="Ig_E-set"/>
</dbReference>
<feature type="region of interest" description="Disordered" evidence="1">
    <location>
        <begin position="145"/>
        <end position="203"/>
    </location>
</feature>
<evidence type="ECO:0008006" key="4">
    <source>
        <dbReference type="Google" id="ProtNLM"/>
    </source>
</evidence>
<dbReference type="SUPFAM" id="SSF81296">
    <property type="entry name" value="E set domains"/>
    <property type="match status" value="1"/>
</dbReference>
<name>A0A0D1YW37_9PEZI</name>
<dbReference type="InterPro" id="IPR013783">
    <property type="entry name" value="Ig-like_fold"/>
</dbReference>
<gene>
    <name evidence="2" type="ORF">PV09_04073</name>
</gene>
<dbReference type="RefSeq" id="XP_016214771.1">
    <property type="nucleotide sequence ID" value="XM_016357367.1"/>
</dbReference>
<dbReference type="GeneID" id="27312046"/>
<reference evidence="2 3" key="1">
    <citation type="submission" date="2015-01" db="EMBL/GenBank/DDBJ databases">
        <title>The Genome Sequence of Ochroconis gallopava CBS43764.</title>
        <authorList>
            <consortium name="The Broad Institute Genomics Platform"/>
            <person name="Cuomo C."/>
            <person name="de Hoog S."/>
            <person name="Gorbushina A."/>
            <person name="Stielow B."/>
            <person name="Teixiera M."/>
            <person name="Abouelleil A."/>
            <person name="Chapman S.B."/>
            <person name="Priest M."/>
            <person name="Young S.K."/>
            <person name="Wortman J."/>
            <person name="Nusbaum C."/>
            <person name="Birren B."/>
        </authorList>
    </citation>
    <scope>NUCLEOTIDE SEQUENCE [LARGE SCALE GENOMIC DNA]</scope>
    <source>
        <strain evidence="2 3">CBS 43764</strain>
    </source>
</reference>
<sequence>MESTTLITFMLQHPTARKVELFGSWDNFSEPYSMELDRQRGRDFWTGCHSFRNIICDGDEDGIHEKRSGGLKMGGTYWYFYRIDDDEEFHDPTQETTTSCPLMPGQEMNVLEVPLDIGRFGSHSRSSSMVSLLNIVKTLNPQDRYVNPQPVVKPQPSTSVVSAKAAPPARHLPAASGADAGRADSPRRRWSASEANPESRRHQARRCLQGFARSAPTSPVEPAFALLKNPPAVRCEEREETLARRQGDFCCSGAVRSQQLVLDTAKHLELIEDEISWFTDTTSAVAQSPFKTSPGLQWPLVDLSSSSNSLLAQKLPDRQMTADLIDSFPAVPNYGPTASYIDFSRPDRSSHSQKQQKRSTTLSSQQSTSREWKGEPSLFRNLVVSQDETWTDDGVTSSTSMSEWCTDGTSRRQQHDSSFSCCLNSAKSAQLDVLAGITMNNLVPSSVARTLASNHNSIIDGAATPSFYLLPEPQPYRSEADEMHLGLQALADQYMHDRRYSPWRSEVDIPHAESAEASQGAQSDVGSPIFSSIHGDASDTCTSHRVSELRDWPLKENGLGQFHFEFEQPQQPLDLEQSFEHLSIHTANTESTNSTALPYQLPNTNPFARSKTSLEPPTSRELTQVEQFLDEFEYLGAALL</sequence>
<dbReference type="HOGENOM" id="CLU_427733_0_0_1"/>
<proteinExistence type="predicted"/>
<organism evidence="2 3">
    <name type="scientific">Verruconis gallopava</name>
    <dbReference type="NCBI Taxonomy" id="253628"/>
    <lineage>
        <taxon>Eukaryota</taxon>
        <taxon>Fungi</taxon>
        <taxon>Dikarya</taxon>
        <taxon>Ascomycota</taxon>
        <taxon>Pezizomycotina</taxon>
        <taxon>Dothideomycetes</taxon>
        <taxon>Pleosporomycetidae</taxon>
        <taxon>Venturiales</taxon>
        <taxon>Sympoventuriaceae</taxon>
        <taxon>Verruconis</taxon>
    </lineage>
</organism>
<feature type="region of interest" description="Disordered" evidence="1">
    <location>
        <begin position="339"/>
        <end position="374"/>
    </location>
</feature>
<dbReference type="EMBL" id="KN847539">
    <property type="protein sequence ID" value="KIW04902.1"/>
    <property type="molecule type" value="Genomic_DNA"/>
</dbReference>
<keyword evidence="3" id="KW-1185">Reference proteome</keyword>